<dbReference type="InterPro" id="IPR050833">
    <property type="entry name" value="Poly_Biosynth_Transport"/>
</dbReference>
<organism evidence="7 8">
    <name type="scientific">Bacillus toyonensis</name>
    <dbReference type="NCBI Taxonomy" id="155322"/>
    <lineage>
        <taxon>Bacteria</taxon>
        <taxon>Bacillati</taxon>
        <taxon>Bacillota</taxon>
        <taxon>Bacilli</taxon>
        <taxon>Bacillales</taxon>
        <taxon>Bacillaceae</taxon>
        <taxon>Bacillus</taxon>
        <taxon>Bacillus cereus group</taxon>
    </lineage>
</organism>
<evidence type="ECO:0000256" key="5">
    <source>
        <dbReference type="ARBA" id="ARBA00023136"/>
    </source>
</evidence>
<keyword evidence="5 6" id="KW-0472">Membrane</keyword>
<feature type="transmembrane region" description="Helical" evidence="6">
    <location>
        <begin position="139"/>
        <end position="157"/>
    </location>
</feature>
<keyword evidence="4 6" id="KW-1133">Transmembrane helix</keyword>
<reference evidence="7 8" key="1">
    <citation type="submission" date="2017-09" db="EMBL/GenBank/DDBJ databases">
        <title>Large-scale bioinformatics analysis of Bacillus genomes uncovers conserved roles of natural products in bacterial physiology.</title>
        <authorList>
            <consortium name="Agbiome Team Llc"/>
            <person name="Bleich R.M."/>
            <person name="Grubbs K.J."/>
            <person name="Santa Maria K.C."/>
            <person name="Allen S.E."/>
            <person name="Farag S."/>
            <person name="Shank E.A."/>
            <person name="Bowers A."/>
        </authorList>
    </citation>
    <scope>NUCLEOTIDE SEQUENCE [LARGE SCALE GENOMIC DNA]</scope>
    <source>
        <strain evidence="7 8">AFS021349</strain>
    </source>
</reference>
<keyword evidence="2" id="KW-1003">Cell membrane</keyword>
<feature type="transmembrane region" description="Helical" evidence="6">
    <location>
        <begin position="307"/>
        <end position="331"/>
    </location>
</feature>
<feature type="transmembrane region" description="Helical" evidence="6">
    <location>
        <begin position="343"/>
        <end position="365"/>
    </location>
</feature>
<accession>A0A2A8HJ01</accession>
<dbReference type="PANTHER" id="PTHR30250">
    <property type="entry name" value="PST FAMILY PREDICTED COLANIC ACID TRANSPORTER"/>
    <property type="match status" value="1"/>
</dbReference>
<evidence type="ECO:0000256" key="1">
    <source>
        <dbReference type="ARBA" id="ARBA00004651"/>
    </source>
</evidence>
<evidence type="ECO:0000256" key="2">
    <source>
        <dbReference type="ARBA" id="ARBA00022475"/>
    </source>
</evidence>
<name>A0A2A8HJ01_9BACI</name>
<dbReference type="Proteomes" id="UP000220841">
    <property type="component" value="Unassembled WGS sequence"/>
</dbReference>
<dbReference type="GO" id="GO:0005886">
    <property type="term" value="C:plasma membrane"/>
    <property type="evidence" value="ECO:0007669"/>
    <property type="project" value="UniProtKB-SubCell"/>
</dbReference>
<protein>
    <submittedName>
        <fullName evidence="7">Capsular biosynthesis protein</fullName>
    </submittedName>
</protein>
<evidence type="ECO:0000256" key="3">
    <source>
        <dbReference type="ARBA" id="ARBA00022692"/>
    </source>
</evidence>
<feature type="transmembrane region" description="Helical" evidence="6">
    <location>
        <begin position="163"/>
        <end position="181"/>
    </location>
</feature>
<feature type="transmembrane region" description="Helical" evidence="6">
    <location>
        <begin position="7"/>
        <end position="31"/>
    </location>
</feature>
<feature type="transmembrane region" description="Helical" evidence="6">
    <location>
        <begin position="43"/>
        <end position="63"/>
    </location>
</feature>
<feature type="transmembrane region" description="Helical" evidence="6">
    <location>
        <begin position="273"/>
        <end position="295"/>
    </location>
</feature>
<gene>
    <name evidence="7" type="ORF">CN585_07770</name>
</gene>
<feature type="transmembrane region" description="Helical" evidence="6">
    <location>
        <begin position="206"/>
        <end position="232"/>
    </location>
</feature>
<evidence type="ECO:0000313" key="7">
    <source>
        <dbReference type="EMBL" id="PEQ08736.1"/>
    </source>
</evidence>
<dbReference type="EMBL" id="NUBY01000026">
    <property type="protein sequence ID" value="PEQ08736.1"/>
    <property type="molecule type" value="Genomic_DNA"/>
</dbReference>
<dbReference type="AlphaFoldDB" id="A0A2A8HJ01"/>
<dbReference type="PANTHER" id="PTHR30250:SF11">
    <property type="entry name" value="O-ANTIGEN TRANSPORTER-RELATED"/>
    <property type="match status" value="1"/>
</dbReference>
<proteinExistence type="predicted"/>
<evidence type="ECO:0000256" key="4">
    <source>
        <dbReference type="ARBA" id="ARBA00022989"/>
    </source>
</evidence>
<feature type="transmembrane region" description="Helical" evidence="6">
    <location>
        <begin position="84"/>
        <end position="102"/>
    </location>
</feature>
<evidence type="ECO:0000313" key="8">
    <source>
        <dbReference type="Proteomes" id="UP000220841"/>
    </source>
</evidence>
<keyword evidence="3 6" id="KW-0812">Transmembrane</keyword>
<feature type="transmembrane region" description="Helical" evidence="6">
    <location>
        <begin position="108"/>
        <end position="127"/>
    </location>
</feature>
<dbReference type="RefSeq" id="WP_098226105.1">
    <property type="nucleotide sequence ID" value="NZ_NUBY01000026.1"/>
</dbReference>
<feature type="transmembrane region" description="Helical" evidence="6">
    <location>
        <begin position="424"/>
        <end position="440"/>
    </location>
</feature>
<comment type="caution">
    <text evidence="7">The sequence shown here is derived from an EMBL/GenBank/DDBJ whole genome shotgun (WGS) entry which is preliminary data.</text>
</comment>
<comment type="subcellular location">
    <subcellularLocation>
        <location evidence="1">Cell membrane</location>
        <topology evidence="1">Multi-pass membrane protein</topology>
    </subcellularLocation>
</comment>
<sequence>MQLIVNIFRIVFSNIVMLVSNIVLGLVLPMFLSVKVYGEYRLFLFYLGYIGLLHFGFIDAMYLKYGGKNRDNIGKNLFRKEHHMFFMYQLAVAFFILISGILLNKELVMLFALAIIPLNVGSFHKLFYQATGQFKKYSYINIIFAMINLILVCMLLILKVKSAVGYILVTIGAYIIIYAIMEKDFYKYTKGIKSEGKVNILKYNKIGIFILIGNICVMLISSVGGWLVQIFFSIEDFAYYSFAVSMLNMILLIINAVGLTFYNYIAKKENREILILVKNILIVLGALAGAAYFILELIIELAVPKYELALGIIAISFIALPYMMIINVIITNLYKARKKERKYLTVVLSIFIIGLILNLIALLIFKSMDSIAVAMLLTFMIWYVYSTFFEFSYLKGLIKELVYLSFHGITFMVTANCLGRLSGLLVYLSIMLVLSIVLYGKDFKKLFCKIINKNNVKETD</sequence>
<feature type="transmembrane region" description="Helical" evidence="6">
    <location>
        <begin position="371"/>
        <end position="389"/>
    </location>
</feature>
<feature type="transmembrane region" description="Helical" evidence="6">
    <location>
        <begin position="238"/>
        <end position="261"/>
    </location>
</feature>
<evidence type="ECO:0000256" key="6">
    <source>
        <dbReference type="SAM" id="Phobius"/>
    </source>
</evidence>